<organism evidence="4 5">
    <name type="scientific">Magallana gigas</name>
    <name type="common">Pacific oyster</name>
    <name type="synonym">Crassostrea gigas</name>
    <dbReference type="NCBI Taxonomy" id="29159"/>
    <lineage>
        <taxon>Eukaryota</taxon>
        <taxon>Metazoa</taxon>
        <taxon>Spiralia</taxon>
        <taxon>Lophotrochozoa</taxon>
        <taxon>Mollusca</taxon>
        <taxon>Bivalvia</taxon>
        <taxon>Autobranchia</taxon>
        <taxon>Pteriomorphia</taxon>
        <taxon>Ostreida</taxon>
        <taxon>Ostreoidea</taxon>
        <taxon>Ostreidae</taxon>
        <taxon>Magallana</taxon>
    </lineage>
</organism>
<keyword evidence="5" id="KW-1185">Reference proteome</keyword>
<evidence type="ECO:0000256" key="3">
    <source>
        <dbReference type="SAM" id="SignalP"/>
    </source>
</evidence>
<dbReference type="Proteomes" id="UP000005408">
    <property type="component" value="Unassembled WGS sequence"/>
</dbReference>
<dbReference type="EnsemblMetazoa" id="G23814.1">
    <property type="protein sequence ID" value="G23814.1:cds"/>
    <property type="gene ID" value="G23814"/>
</dbReference>
<evidence type="ECO:0000313" key="5">
    <source>
        <dbReference type="Proteomes" id="UP000005408"/>
    </source>
</evidence>
<dbReference type="EnsemblMetazoa" id="G23814.2">
    <property type="protein sequence ID" value="G23814.2:cds"/>
    <property type="gene ID" value="G23814"/>
</dbReference>
<protein>
    <recommendedName>
        <fullName evidence="6">MEGF10_11</fullName>
    </recommendedName>
</protein>
<keyword evidence="2" id="KW-0812">Transmembrane</keyword>
<keyword evidence="3" id="KW-0732">Signal</keyword>
<reference evidence="4" key="1">
    <citation type="submission" date="2022-08" db="UniProtKB">
        <authorList>
            <consortium name="EnsemblMetazoa"/>
        </authorList>
    </citation>
    <scope>IDENTIFICATION</scope>
    <source>
        <strain evidence="4">05x7-T-G4-1.051#20</strain>
    </source>
</reference>
<evidence type="ECO:0000313" key="4">
    <source>
        <dbReference type="EnsemblMetazoa" id="G23814.2:cds"/>
    </source>
</evidence>
<feature type="transmembrane region" description="Helical" evidence="2">
    <location>
        <begin position="136"/>
        <end position="158"/>
    </location>
</feature>
<proteinExistence type="predicted"/>
<dbReference type="AlphaFoldDB" id="A0A8W8KGP1"/>
<name>A0A8W8KGP1_MAGGI</name>
<evidence type="ECO:0000256" key="2">
    <source>
        <dbReference type="SAM" id="Phobius"/>
    </source>
</evidence>
<keyword evidence="2" id="KW-0472">Membrane</keyword>
<feature type="chain" id="PRO_5042431298" description="MEGF10_11" evidence="3">
    <location>
        <begin position="21"/>
        <end position="423"/>
    </location>
</feature>
<evidence type="ECO:0008006" key="6">
    <source>
        <dbReference type="Google" id="ProtNLM"/>
    </source>
</evidence>
<sequence>MKHLLLICIVYFFNYPFVYCQNRRGPGYCMPPDSTVINCCTGFYKSGDNCLECDSGFIGLNCSLPCPPGYFGQKCSRLCDCSPGEYCDAARGCLCNSTGVNCADLEGEMTETTMKDYTDNVSIMSETRREYLEETIVAVCIFVFTVIIIGTVCIRIWYTKTLKKREDEILTLHNVADADFRTQRSTSVELDDCNTESSDIYNRLTLRVKHKNPSVGHTENLTTSGSSSYCAGPTSDEPSHHRKKNSNINNISPITVCKKNKKKLQTHVVDIGKPPDQNTEQKSYIYSISSKHARKKPRSNTSELKQQRAGRKTFKPTLTESVHDIVWDQQNSSVKPPACSDGIHDEELYANNCDMEFSNRCLKRDNSIDEDSNEYFDVRYDGKMTMYFDQINNSDRSEPSSSETFPDLTDYINCGIAKGYNVQ</sequence>
<dbReference type="Gene3D" id="2.170.300.10">
    <property type="entry name" value="Tie2 ligand-binding domain superfamily"/>
    <property type="match status" value="1"/>
</dbReference>
<accession>A0A8W8KGP1</accession>
<feature type="region of interest" description="Disordered" evidence="1">
    <location>
        <begin position="289"/>
        <end position="313"/>
    </location>
</feature>
<evidence type="ECO:0000256" key="1">
    <source>
        <dbReference type="SAM" id="MobiDB-lite"/>
    </source>
</evidence>
<keyword evidence="2" id="KW-1133">Transmembrane helix</keyword>
<feature type="signal peptide" evidence="3">
    <location>
        <begin position="1"/>
        <end position="20"/>
    </location>
</feature>
<feature type="compositionally biased region" description="Polar residues" evidence="1">
    <location>
        <begin position="215"/>
        <end position="229"/>
    </location>
</feature>
<feature type="region of interest" description="Disordered" evidence="1">
    <location>
        <begin position="213"/>
        <end position="252"/>
    </location>
</feature>